<dbReference type="SUPFAM" id="SSF52540">
    <property type="entry name" value="P-loop containing nucleoside triphosphate hydrolases"/>
    <property type="match status" value="1"/>
</dbReference>
<name>A0AAV5NXY5_9VIBR</name>
<dbReference type="InterPro" id="IPR046342">
    <property type="entry name" value="CBS_dom_sf"/>
</dbReference>
<keyword evidence="4 6" id="KW-0067">ATP-binding</keyword>
<evidence type="ECO:0000256" key="3">
    <source>
        <dbReference type="ARBA" id="ARBA00022741"/>
    </source>
</evidence>
<dbReference type="GO" id="GO:0005524">
    <property type="term" value="F:ATP binding"/>
    <property type="evidence" value="ECO:0007669"/>
    <property type="project" value="UniProtKB-KW"/>
</dbReference>
<evidence type="ECO:0000256" key="4">
    <source>
        <dbReference type="ARBA" id="ARBA00022840"/>
    </source>
</evidence>
<dbReference type="PROSITE" id="PS50893">
    <property type="entry name" value="ABC_TRANSPORTER_2"/>
    <property type="match status" value="1"/>
</dbReference>
<dbReference type="Proteomes" id="UP001156690">
    <property type="component" value="Unassembled WGS sequence"/>
</dbReference>
<comment type="similarity">
    <text evidence="1">Belongs to the ABC transporter superfamily.</text>
</comment>
<dbReference type="InterPro" id="IPR017871">
    <property type="entry name" value="ABC_transporter-like_CS"/>
</dbReference>
<dbReference type="PANTHER" id="PTHR43869">
    <property type="entry name" value="GLYCINE BETAINE/PROLINE BETAINE TRANSPORT SYSTEM ATP-BINDING PROTEIN PROV"/>
    <property type="match status" value="1"/>
</dbReference>
<dbReference type="InterPro" id="IPR022473">
    <property type="entry name" value="ABC_trnsptr_Choline_ATP-bd"/>
</dbReference>
<dbReference type="PANTHER" id="PTHR43869:SF1">
    <property type="entry name" value="GLYCINE BETAINE_PROLINE BETAINE TRANSPORT SYSTEM ATP-BINDING PROTEIN PROV"/>
    <property type="match status" value="1"/>
</dbReference>
<reference evidence="7" key="1">
    <citation type="journal article" date="2019" name="Int. J. Syst. Evol. Microbiol.">
        <title>The Global Catalogue of Microorganisms (GCM) 10K type strain sequencing project: providing services to taxonomists for standard genome sequencing and annotation.</title>
        <authorList>
            <consortium name="The Broad Institute Genomics Platform"/>
            <consortium name="The Broad Institute Genome Sequencing Center for Infectious Disease"/>
            <person name="Wu L."/>
            <person name="Ma J."/>
        </authorList>
    </citation>
    <scope>NUCLEOTIDE SEQUENCE [LARGE SCALE GENOMIC DNA]</scope>
    <source>
        <strain evidence="7">NBRC 15640</strain>
    </source>
</reference>
<dbReference type="SMART" id="SM00382">
    <property type="entry name" value="AAA"/>
    <property type="match status" value="1"/>
</dbReference>
<dbReference type="GO" id="GO:0015220">
    <property type="term" value="F:choline transmembrane transporter activity"/>
    <property type="evidence" value="ECO:0007669"/>
    <property type="project" value="InterPro"/>
</dbReference>
<organism evidence="6 7">
    <name type="scientific">Vibrio penaeicida</name>
    <dbReference type="NCBI Taxonomy" id="104609"/>
    <lineage>
        <taxon>Bacteria</taxon>
        <taxon>Pseudomonadati</taxon>
        <taxon>Pseudomonadota</taxon>
        <taxon>Gammaproteobacteria</taxon>
        <taxon>Vibrionales</taxon>
        <taxon>Vibrionaceae</taxon>
        <taxon>Vibrio</taxon>
    </lineage>
</organism>
<evidence type="ECO:0000313" key="7">
    <source>
        <dbReference type="Proteomes" id="UP001156690"/>
    </source>
</evidence>
<dbReference type="FunFam" id="3.40.50.300:FF:000201">
    <property type="entry name" value="Glycine betaine/L-proline ABC transporter ATP-binding protein"/>
    <property type="match status" value="1"/>
</dbReference>
<dbReference type="AlphaFoldDB" id="A0AAV5NXY5"/>
<keyword evidence="7" id="KW-1185">Reference proteome</keyword>
<dbReference type="SUPFAM" id="SSF54631">
    <property type="entry name" value="CBS-domain pair"/>
    <property type="match status" value="1"/>
</dbReference>
<evidence type="ECO:0000259" key="5">
    <source>
        <dbReference type="PROSITE" id="PS50893"/>
    </source>
</evidence>
<gene>
    <name evidence="6" type="ORF">GCM10007932_46670</name>
</gene>
<dbReference type="RefSeq" id="WP_126610054.1">
    <property type="nucleotide sequence ID" value="NZ_AP025144.1"/>
</dbReference>
<evidence type="ECO:0000256" key="2">
    <source>
        <dbReference type="ARBA" id="ARBA00022448"/>
    </source>
</evidence>
<proteinExistence type="inferred from homology"/>
<keyword evidence="2" id="KW-0813">Transport</keyword>
<dbReference type="PROSITE" id="PS00211">
    <property type="entry name" value="ABC_TRANSPORTER_1"/>
    <property type="match status" value="1"/>
</dbReference>
<dbReference type="InterPro" id="IPR003439">
    <property type="entry name" value="ABC_transporter-like_ATP-bd"/>
</dbReference>
<dbReference type="Pfam" id="PF00005">
    <property type="entry name" value="ABC_tran"/>
    <property type="match status" value="1"/>
</dbReference>
<sequence>MDAIKIQNLDVVFGDKPQLALDLLDEGKTRQEIIDQTQQVVGVDNVTMTVKEGEICVLMGLSGSGKSSLLRAVNGLNSITRGSLQIKDEGNQVELSSCDENTLQRLRTHRVSMVFQKFALMPWLTVLDNVAFGLEMQGMSKTQRRAKAREQLEMVELADWESKYPHELSGGMQQRVGLARAFAMDTDILLMDEPFSALDPLIRAQLQDELIQLQKKLNKTILFVSHDLDEALKIGNNIAIMESGKLIQHGKPEQIVLSPENDYVKDFVSHTNPLNVLKGRSLMQPVSDLKQNGAKWQICPTQHVWVEERNNQLCLDSSAYSGNSSAQENKVNLKLVDWREESVTLSDIKRDSVVIASPDIGMREAIALKQHSGLPILLVENNELIGVLDDSDFYAGLLGKHHHNAA</sequence>
<dbReference type="GO" id="GO:0016887">
    <property type="term" value="F:ATP hydrolysis activity"/>
    <property type="evidence" value="ECO:0007669"/>
    <property type="project" value="InterPro"/>
</dbReference>
<comment type="caution">
    <text evidence="6">The sequence shown here is derived from an EMBL/GenBank/DDBJ whole genome shotgun (WGS) entry which is preliminary data.</text>
</comment>
<dbReference type="InterPro" id="IPR051921">
    <property type="entry name" value="ABC_osmolyte_uptake_ATP-bind"/>
</dbReference>
<dbReference type="GO" id="GO:0006970">
    <property type="term" value="P:response to osmotic stress"/>
    <property type="evidence" value="ECO:0007669"/>
    <property type="project" value="UniProtKB-ARBA"/>
</dbReference>
<evidence type="ECO:0000313" key="6">
    <source>
        <dbReference type="EMBL" id="GLQ75305.1"/>
    </source>
</evidence>
<dbReference type="NCBIfam" id="TIGR03415">
    <property type="entry name" value="ABC_choXWV_ATP"/>
    <property type="match status" value="1"/>
</dbReference>
<dbReference type="InterPro" id="IPR003593">
    <property type="entry name" value="AAA+_ATPase"/>
</dbReference>
<dbReference type="InterPro" id="IPR027417">
    <property type="entry name" value="P-loop_NTPase"/>
</dbReference>
<accession>A0AAV5NXY5</accession>
<dbReference type="Gene3D" id="3.40.50.300">
    <property type="entry name" value="P-loop containing nucleotide triphosphate hydrolases"/>
    <property type="match status" value="1"/>
</dbReference>
<feature type="domain" description="ABC transporter" evidence="5">
    <location>
        <begin position="21"/>
        <end position="268"/>
    </location>
</feature>
<protein>
    <submittedName>
        <fullName evidence="6">Choline ABC transporter ATP-binding protein</fullName>
    </submittedName>
</protein>
<dbReference type="GO" id="GO:0055052">
    <property type="term" value="C:ATP-binding cassette (ABC) transporter complex, substrate-binding subunit-containing"/>
    <property type="evidence" value="ECO:0007669"/>
    <property type="project" value="InterPro"/>
</dbReference>
<evidence type="ECO:0000256" key="1">
    <source>
        <dbReference type="ARBA" id="ARBA00005417"/>
    </source>
</evidence>
<dbReference type="EMBL" id="BSNX01000067">
    <property type="protein sequence ID" value="GLQ75305.1"/>
    <property type="molecule type" value="Genomic_DNA"/>
</dbReference>
<keyword evidence="3" id="KW-0547">Nucleotide-binding</keyword>